<dbReference type="PANTHER" id="PTHR43032">
    <property type="entry name" value="PROTEIN-METHIONINE-SULFOXIDE REDUCTASE"/>
    <property type="match status" value="1"/>
</dbReference>
<dbReference type="PROSITE" id="PS51257">
    <property type="entry name" value="PROKAR_LIPOPROTEIN"/>
    <property type="match status" value="1"/>
</dbReference>
<evidence type="ECO:0000313" key="2">
    <source>
        <dbReference type="EMBL" id="GJD77080.1"/>
    </source>
</evidence>
<dbReference type="Pfam" id="PF00174">
    <property type="entry name" value="Oxidored_molyb"/>
    <property type="match status" value="1"/>
</dbReference>
<dbReference type="PANTHER" id="PTHR43032:SF2">
    <property type="entry name" value="BLL0505 PROTEIN"/>
    <property type="match status" value="1"/>
</dbReference>
<dbReference type="InterPro" id="IPR036374">
    <property type="entry name" value="OxRdtase_Mopterin-bd_sf"/>
</dbReference>
<dbReference type="InterPro" id="IPR000572">
    <property type="entry name" value="OxRdtase_Mopterin-bd_dom"/>
</dbReference>
<evidence type="ECO:0000259" key="1">
    <source>
        <dbReference type="Pfam" id="PF00174"/>
    </source>
</evidence>
<dbReference type="RefSeq" id="WP_238300700.1">
    <property type="nucleotide sequence ID" value="NZ_BPQM01000006.1"/>
</dbReference>
<sequence length="251" mass="26896">MTTLSRRRLILGASTLGAGALAGACDLIPGGVPGGPGRGGLYGLSDALTLATQRVLLRDQPLVREFPIEMVSAHFPTINTTDPDDPVYRSSRAQGFSDWRLPVTGLVERPGSFSLADLRGMPARTQVTLHSCEQGWSAIGAWTGVPLSHVLASAGLKPAARFVVIRTVDGWWDSYDLFDALHPQTILAYGMNGRDLPVAHGAPVRLRVERQLGYKSLKYLASIEAVERVDGIGQGRGSMVGELGFSWYAGI</sequence>
<dbReference type="Gene3D" id="3.90.420.10">
    <property type="entry name" value="Oxidoreductase, molybdopterin-binding domain"/>
    <property type="match status" value="1"/>
</dbReference>
<accession>A0AA37HK48</accession>
<dbReference type="Proteomes" id="UP001055108">
    <property type="component" value="Unassembled WGS sequence"/>
</dbReference>
<dbReference type="EMBL" id="BPQM01000006">
    <property type="protein sequence ID" value="GJD77080.1"/>
    <property type="molecule type" value="Genomic_DNA"/>
</dbReference>
<feature type="domain" description="Oxidoreductase molybdopterin-binding" evidence="1">
    <location>
        <begin position="97"/>
        <end position="228"/>
    </location>
</feature>
<keyword evidence="3" id="KW-1185">Reference proteome</keyword>
<gene>
    <name evidence="2" type="primary">yedY1_1</name>
    <name evidence="2" type="ORF">NBEOAGPD_0282</name>
</gene>
<protein>
    <recommendedName>
        <fullName evidence="1">Oxidoreductase molybdopterin-binding domain-containing protein</fullName>
    </recommendedName>
</protein>
<proteinExistence type="predicted"/>
<dbReference type="SUPFAM" id="SSF56524">
    <property type="entry name" value="Oxidoreductase molybdopterin-binding domain"/>
    <property type="match status" value="1"/>
</dbReference>
<dbReference type="InterPro" id="IPR006311">
    <property type="entry name" value="TAT_signal"/>
</dbReference>
<dbReference type="PROSITE" id="PS51318">
    <property type="entry name" value="TAT"/>
    <property type="match status" value="1"/>
</dbReference>
<name>A0AA37HK48_9HYPH</name>
<organism evidence="2 3">
    <name type="scientific">Methylobacterium gregans</name>
    <dbReference type="NCBI Taxonomy" id="374424"/>
    <lineage>
        <taxon>Bacteria</taxon>
        <taxon>Pseudomonadati</taxon>
        <taxon>Pseudomonadota</taxon>
        <taxon>Alphaproteobacteria</taxon>
        <taxon>Hyphomicrobiales</taxon>
        <taxon>Methylobacteriaceae</taxon>
        <taxon>Methylobacterium</taxon>
    </lineage>
</organism>
<reference evidence="2" key="1">
    <citation type="journal article" date="2016" name="Front. Microbiol.">
        <title>Genome Sequence of the Piezophilic, Mesophilic Sulfate-Reducing Bacterium Desulfovibrio indicus J2T.</title>
        <authorList>
            <person name="Cao J."/>
            <person name="Maignien L."/>
            <person name="Shao Z."/>
            <person name="Alain K."/>
            <person name="Jebbar M."/>
        </authorList>
    </citation>
    <scope>NUCLEOTIDE SEQUENCE</scope>
    <source>
        <strain evidence="2">NBRC 103626</strain>
    </source>
</reference>
<comment type="caution">
    <text evidence="2">The sequence shown here is derived from an EMBL/GenBank/DDBJ whole genome shotgun (WGS) entry which is preliminary data.</text>
</comment>
<reference evidence="2" key="2">
    <citation type="submission" date="2021-08" db="EMBL/GenBank/DDBJ databases">
        <authorList>
            <person name="Tani A."/>
            <person name="Ola A."/>
            <person name="Ogura Y."/>
            <person name="Katsura K."/>
            <person name="Hayashi T."/>
        </authorList>
    </citation>
    <scope>NUCLEOTIDE SEQUENCE</scope>
    <source>
        <strain evidence="2">NBRC 103626</strain>
    </source>
</reference>
<evidence type="ECO:0000313" key="3">
    <source>
        <dbReference type="Proteomes" id="UP001055108"/>
    </source>
</evidence>
<dbReference type="AlphaFoldDB" id="A0AA37HK48"/>